<dbReference type="InterPro" id="IPR020904">
    <property type="entry name" value="Sc_DH/Rdtase_CS"/>
</dbReference>
<dbReference type="GO" id="GO:0006006">
    <property type="term" value="P:glucose metabolic process"/>
    <property type="evidence" value="ECO:0007669"/>
    <property type="project" value="TreeGrafter"/>
</dbReference>
<dbReference type="Proteomes" id="UP000481252">
    <property type="component" value="Unassembled WGS sequence"/>
</dbReference>
<dbReference type="Gene3D" id="3.40.50.720">
    <property type="entry name" value="NAD(P)-binding Rossmann-like Domain"/>
    <property type="match status" value="1"/>
</dbReference>
<comment type="subunit">
    <text evidence="2">Homotetramer.</text>
</comment>
<evidence type="ECO:0000256" key="3">
    <source>
        <dbReference type="ARBA" id="ARBA00022857"/>
    </source>
</evidence>
<evidence type="ECO:0000256" key="1">
    <source>
        <dbReference type="ARBA" id="ARBA00006484"/>
    </source>
</evidence>
<comment type="similarity">
    <text evidence="1">Belongs to the short-chain dehydrogenases/reductases (SDR) family.</text>
</comment>
<evidence type="ECO:0000259" key="4">
    <source>
        <dbReference type="SMART" id="SM00822"/>
    </source>
</evidence>
<dbReference type="PRINTS" id="PR00080">
    <property type="entry name" value="SDRFAMILY"/>
</dbReference>
<dbReference type="RefSeq" id="WP_165121048.1">
    <property type="nucleotide sequence ID" value="NZ_JAAKZG010000018.1"/>
</dbReference>
<gene>
    <name evidence="5" type="ORF">G6N74_26755</name>
</gene>
<dbReference type="SUPFAM" id="SSF51735">
    <property type="entry name" value="NAD(P)-binding Rossmann-fold domains"/>
    <property type="match status" value="1"/>
</dbReference>
<dbReference type="PRINTS" id="PR00081">
    <property type="entry name" value="GDHRDH"/>
</dbReference>
<evidence type="ECO:0000256" key="2">
    <source>
        <dbReference type="ARBA" id="ARBA00011881"/>
    </source>
</evidence>
<keyword evidence="6" id="KW-1185">Reference proteome</keyword>
<sequence length="254" mass="26324">MLLHHTPSLRLDGKRALVTGAGKGLGAACAMALADAGAHVVVAARTLSHVSEVADVIIEAGGSAEPAAVDVCDIDGARRLIGAMAPFDILVSNAGTNRPMPMRLVTEEDFDAVLDLNLKASYFVAQTVSIMMMQAAKPGSIIFMSSQMGHVGSAGRTVYCASKHAIEGLVKAMSVELGPHGIRVNSIAPTFIETPMTMPFFADENFRARVTGKIALGRLGTVEDVMGAIVFLASDAASLVTGGSLKVDGGWTAD</sequence>
<dbReference type="GO" id="GO:0004090">
    <property type="term" value="F:carbonyl reductase (NADPH) activity"/>
    <property type="evidence" value="ECO:0007669"/>
    <property type="project" value="TreeGrafter"/>
</dbReference>
<protein>
    <submittedName>
        <fullName evidence="5">SDR family oxidoreductase</fullName>
    </submittedName>
</protein>
<dbReference type="FunFam" id="3.40.50.720:FF:000084">
    <property type="entry name" value="Short-chain dehydrogenase reductase"/>
    <property type="match status" value="1"/>
</dbReference>
<dbReference type="InterPro" id="IPR057326">
    <property type="entry name" value="KR_dom"/>
</dbReference>
<dbReference type="InterPro" id="IPR051737">
    <property type="entry name" value="L-xylulose/Carbonyl_redctase"/>
</dbReference>
<dbReference type="GO" id="GO:0050038">
    <property type="term" value="F:L-xylulose reductase (NADPH) activity"/>
    <property type="evidence" value="ECO:0007669"/>
    <property type="project" value="TreeGrafter"/>
</dbReference>
<dbReference type="InterPro" id="IPR002347">
    <property type="entry name" value="SDR_fam"/>
</dbReference>
<dbReference type="EMBL" id="JAAKZG010000018">
    <property type="protein sequence ID" value="NGN44663.1"/>
    <property type="molecule type" value="Genomic_DNA"/>
</dbReference>
<dbReference type="PROSITE" id="PS00061">
    <property type="entry name" value="ADH_SHORT"/>
    <property type="match status" value="1"/>
</dbReference>
<dbReference type="Pfam" id="PF13561">
    <property type="entry name" value="adh_short_C2"/>
    <property type="match status" value="1"/>
</dbReference>
<keyword evidence="3" id="KW-0521">NADP</keyword>
<organism evidence="5 6">
    <name type="scientific">Mesorhizobium zhangyense</name>
    <dbReference type="NCBI Taxonomy" id="1776730"/>
    <lineage>
        <taxon>Bacteria</taxon>
        <taxon>Pseudomonadati</taxon>
        <taxon>Pseudomonadota</taxon>
        <taxon>Alphaproteobacteria</taxon>
        <taxon>Hyphomicrobiales</taxon>
        <taxon>Phyllobacteriaceae</taxon>
        <taxon>Mesorhizobium</taxon>
    </lineage>
</organism>
<evidence type="ECO:0000313" key="6">
    <source>
        <dbReference type="Proteomes" id="UP000481252"/>
    </source>
</evidence>
<proteinExistence type="inferred from homology"/>
<reference evidence="5 6" key="1">
    <citation type="submission" date="2020-02" db="EMBL/GenBank/DDBJ databases">
        <title>Genome sequence of the type strain CGMCC 1.15528 of Mesorhizobium zhangyense.</title>
        <authorList>
            <person name="Gao J."/>
            <person name="Sun J."/>
        </authorList>
    </citation>
    <scope>NUCLEOTIDE SEQUENCE [LARGE SCALE GENOMIC DNA]</scope>
    <source>
        <strain evidence="5 6">CGMCC 1.15528</strain>
    </source>
</reference>
<name>A0A7C9VBF8_9HYPH</name>
<dbReference type="AlphaFoldDB" id="A0A7C9VBF8"/>
<comment type="caution">
    <text evidence="5">The sequence shown here is derived from an EMBL/GenBank/DDBJ whole genome shotgun (WGS) entry which is preliminary data.</text>
</comment>
<dbReference type="SMART" id="SM00822">
    <property type="entry name" value="PKS_KR"/>
    <property type="match status" value="1"/>
</dbReference>
<dbReference type="GO" id="GO:0005997">
    <property type="term" value="P:xylulose metabolic process"/>
    <property type="evidence" value="ECO:0007669"/>
    <property type="project" value="TreeGrafter"/>
</dbReference>
<feature type="domain" description="Ketoreductase" evidence="4">
    <location>
        <begin position="14"/>
        <end position="190"/>
    </location>
</feature>
<dbReference type="InterPro" id="IPR036291">
    <property type="entry name" value="NAD(P)-bd_dom_sf"/>
</dbReference>
<dbReference type="PANTHER" id="PTHR44252:SF3">
    <property type="entry name" value="D-ERYTHRULOSE REDUCTASE-RELATED"/>
    <property type="match status" value="1"/>
</dbReference>
<dbReference type="PANTHER" id="PTHR44252">
    <property type="entry name" value="D-ERYTHRULOSE REDUCTASE"/>
    <property type="match status" value="1"/>
</dbReference>
<accession>A0A7C9VBF8</accession>
<evidence type="ECO:0000313" key="5">
    <source>
        <dbReference type="EMBL" id="NGN44663.1"/>
    </source>
</evidence>